<dbReference type="PANTHER" id="PTHR33452:SF4">
    <property type="entry name" value="BLL4328 PROTEIN"/>
    <property type="match status" value="1"/>
</dbReference>
<keyword evidence="4 7" id="KW-0812">Transmembrane</keyword>
<dbReference type="Pfam" id="PF07681">
    <property type="entry name" value="DoxX"/>
    <property type="match status" value="1"/>
</dbReference>
<accession>A0ABZ2K6T1</accession>
<evidence type="ECO:0000256" key="6">
    <source>
        <dbReference type="ARBA" id="ARBA00023136"/>
    </source>
</evidence>
<proteinExistence type="inferred from homology"/>
<evidence type="ECO:0000313" key="9">
    <source>
        <dbReference type="Proteomes" id="UP001379533"/>
    </source>
</evidence>
<evidence type="ECO:0000256" key="5">
    <source>
        <dbReference type="ARBA" id="ARBA00022989"/>
    </source>
</evidence>
<feature type="transmembrane region" description="Helical" evidence="7">
    <location>
        <begin position="60"/>
        <end position="84"/>
    </location>
</feature>
<keyword evidence="5 7" id="KW-1133">Transmembrane helix</keyword>
<evidence type="ECO:0000256" key="1">
    <source>
        <dbReference type="ARBA" id="ARBA00004651"/>
    </source>
</evidence>
<sequence length="133" mass="14439">MIQGWLAPHGERAFTAMRVVLGLMFSIHGMQKLFGILGAQAVPVASQMGVGGVIEFTSGLLIAFGLFTSWAAFIASGQMAVAYLQFHWKFQFGAAFFPVVNKGELAVVYCFAFLYLACRGPGPFSLDAYRSSR</sequence>
<dbReference type="PANTHER" id="PTHR33452">
    <property type="entry name" value="OXIDOREDUCTASE CATD-RELATED"/>
    <property type="match status" value="1"/>
</dbReference>
<evidence type="ECO:0000256" key="2">
    <source>
        <dbReference type="ARBA" id="ARBA00006679"/>
    </source>
</evidence>
<protein>
    <submittedName>
        <fullName evidence="8">DoxX family protein</fullName>
    </submittedName>
</protein>
<gene>
    <name evidence="8" type="ORF">LZC95_49095</name>
</gene>
<dbReference type="RefSeq" id="WP_394844997.1">
    <property type="nucleotide sequence ID" value="NZ_CP089982.1"/>
</dbReference>
<organism evidence="8 9">
    <name type="scientific">Pendulispora brunnea</name>
    <dbReference type="NCBI Taxonomy" id="2905690"/>
    <lineage>
        <taxon>Bacteria</taxon>
        <taxon>Pseudomonadati</taxon>
        <taxon>Myxococcota</taxon>
        <taxon>Myxococcia</taxon>
        <taxon>Myxococcales</taxon>
        <taxon>Sorangiineae</taxon>
        <taxon>Pendulisporaceae</taxon>
        <taxon>Pendulispora</taxon>
    </lineage>
</organism>
<dbReference type="EMBL" id="CP089982">
    <property type="protein sequence ID" value="WXA94391.1"/>
    <property type="molecule type" value="Genomic_DNA"/>
</dbReference>
<keyword evidence="6 7" id="KW-0472">Membrane</keyword>
<feature type="transmembrane region" description="Helical" evidence="7">
    <location>
        <begin position="96"/>
        <end position="117"/>
    </location>
</feature>
<evidence type="ECO:0000256" key="3">
    <source>
        <dbReference type="ARBA" id="ARBA00022475"/>
    </source>
</evidence>
<dbReference type="Proteomes" id="UP001379533">
    <property type="component" value="Chromosome"/>
</dbReference>
<comment type="similarity">
    <text evidence="2">Belongs to the DoxX family.</text>
</comment>
<dbReference type="InterPro" id="IPR032808">
    <property type="entry name" value="DoxX"/>
</dbReference>
<evidence type="ECO:0000256" key="7">
    <source>
        <dbReference type="SAM" id="Phobius"/>
    </source>
</evidence>
<name>A0ABZ2K6T1_9BACT</name>
<keyword evidence="3" id="KW-1003">Cell membrane</keyword>
<dbReference type="InterPro" id="IPR051907">
    <property type="entry name" value="DoxX-like_oxidoreductase"/>
</dbReference>
<comment type="subcellular location">
    <subcellularLocation>
        <location evidence="1">Cell membrane</location>
        <topology evidence="1">Multi-pass membrane protein</topology>
    </subcellularLocation>
</comment>
<evidence type="ECO:0000313" key="8">
    <source>
        <dbReference type="EMBL" id="WXA94391.1"/>
    </source>
</evidence>
<reference evidence="8 9" key="1">
    <citation type="submission" date="2021-12" db="EMBL/GenBank/DDBJ databases">
        <title>Discovery of the Pendulisporaceae a myxobacterial family with distinct sporulation behavior and unique specialized metabolism.</title>
        <authorList>
            <person name="Garcia R."/>
            <person name="Popoff A."/>
            <person name="Bader C.D."/>
            <person name="Loehr J."/>
            <person name="Walesch S."/>
            <person name="Walt C."/>
            <person name="Boldt J."/>
            <person name="Bunk B."/>
            <person name="Haeckl F.J.F.P.J."/>
            <person name="Gunesch A.P."/>
            <person name="Birkelbach J."/>
            <person name="Nuebel U."/>
            <person name="Pietschmann T."/>
            <person name="Bach T."/>
            <person name="Mueller R."/>
        </authorList>
    </citation>
    <scope>NUCLEOTIDE SEQUENCE [LARGE SCALE GENOMIC DNA]</scope>
    <source>
        <strain evidence="8 9">MSr12523</strain>
    </source>
</reference>
<evidence type="ECO:0000256" key="4">
    <source>
        <dbReference type="ARBA" id="ARBA00022692"/>
    </source>
</evidence>
<keyword evidence="9" id="KW-1185">Reference proteome</keyword>